<keyword evidence="1" id="KW-0732">Signal</keyword>
<feature type="chain" id="PRO_5045119873" description="DUF3617 domain-containing protein" evidence="1">
    <location>
        <begin position="28"/>
        <end position="181"/>
    </location>
</feature>
<evidence type="ECO:0000256" key="1">
    <source>
        <dbReference type="SAM" id="SignalP"/>
    </source>
</evidence>
<dbReference type="EMBL" id="BSYI01000029">
    <property type="protein sequence ID" value="GMG84060.1"/>
    <property type="molecule type" value="Genomic_DNA"/>
</dbReference>
<keyword evidence="3" id="KW-1185">Reference proteome</keyword>
<accession>A0ABQ6LLI6</accession>
<comment type="caution">
    <text evidence="2">The sequence shown here is derived from an EMBL/GenBank/DDBJ whole genome shotgun (WGS) entry which is preliminary data.</text>
</comment>
<protein>
    <recommendedName>
        <fullName evidence="4">DUF3617 domain-containing protein</fullName>
    </recommendedName>
</protein>
<proteinExistence type="predicted"/>
<name>A0ABQ6LLI6_9RHOB</name>
<feature type="signal peptide" evidence="1">
    <location>
        <begin position="1"/>
        <end position="27"/>
    </location>
</feature>
<reference evidence="2 3" key="1">
    <citation type="submission" date="2023-04" db="EMBL/GenBank/DDBJ databases">
        <title>Marinoamorphus aggregata gen. nov., sp. Nov., isolate from tissue of brittle star Ophioplocus japonicus.</title>
        <authorList>
            <person name="Kawano K."/>
            <person name="Sawayama S."/>
            <person name="Nakagawa S."/>
        </authorList>
    </citation>
    <scope>NUCLEOTIDE SEQUENCE [LARGE SCALE GENOMIC DNA]</scope>
    <source>
        <strain evidence="2 3">NKW23</strain>
    </source>
</reference>
<evidence type="ECO:0008006" key="4">
    <source>
        <dbReference type="Google" id="ProtNLM"/>
    </source>
</evidence>
<sequence length="181" mass="19131">MRHAGLQTARGLALAACVAGLPGLAAAGALDPGACYRRVYSAQHLAAQPAQSVRMLELLILPMQPGSPDRAAQVRAEFRDAPELFHAWLICPEGAEVTDGRRGALACFVECDGGGFEAWAEPAGNVILRTRGFLVEGSCGEPPEDGEDMPEVRWVRDAGAERTAYRLAPADPATCPPPPTE</sequence>
<organism evidence="2 3">
    <name type="scientific">Paralimibaculum aggregatum</name>
    <dbReference type="NCBI Taxonomy" id="3036245"/>
    <lineage>
        <taxon>Bacteria</taxon>
        <taxon>Pseudomonadati</taxon>
        <taxon>Pseudomonadota</taxon>
        <taxon>Alphaproteobacteria</taxon>
        <taxon>Rhodobacterales</taxon>
        <taxon>Paracoccaceae</taxon>
        <taxon>Paralimibaculum</taxon>
    </lineage>
</organism>
<evidence type="ECO:0000313" key="3">
    <source>
        <dbReference type="Proteomes" id="UP001239909"/>
    </source>
</evidence>
<dbReference type="RefSeq" id="WP_285672998.1">
    <property type="nucleotide sequence ID" value="NZ_BSYI01000029.1"/>
</dbReference>
<dbReference type="Proteomes" id="UP001239909">
    <property type="component" value="Unassembled WGS sequence"/>
</dbReference>
<evidence type="ECO:0000313" key="2">
    <source>
        <dbReference type="EMBL" id="GMG84060.1"/>
    </source>
</evidence>
<gene>
    <name evidence="2" type="ORF">LNKW23_32740</name>
</gene>